<proteinExistence type="predicted"/>
<accession>A0AAD6TWT4</accession>
<organism evidence="2 3">
    <name type="scientific">Mycena belliarum</name>
    <dbReference type="NCBI Taxonomy" id="1033014"/>
    <lineage>
        <taxon>Eukaryota</taxon>
        <taxon>Fungi</taxon>
        <taxon>Dikarya</taxon>
        <taxon>Basidiomycota</taxon>
        <taxon>Agaricomycotina</taxon>
        <taxon>Agaricomycetes</taxon>
        <taxon>Agaricomycetidae</taxon>
        <taxon>Agaricales</taxon>
        <taxon>Marasmiineae</taxon>
        <taxon>Mycenaceae</taxon>
        <taxon>Mycena</taxon>
    </lineage>
</organism>
<evidence type="ECO:0000256" key="1">
    <source>
        <dbReference type="SAM" id="MobiDB-lite"/>
    </source>
</evidence>
<dbReference type="EMBL" id="JARJCN010000047">
    <property type="protein sequence ID" value="KAJ7082090.1"/>
    <property type="molecule type" value="Genomic_DNA"/>
</dbReference>
<evidence type="ECO:0000313" key="2">
    <source>
        <dbReference type="EMBL" id="KAJ7082090.1"/>
    </source>
</evidence>
<name>A0AAD6TWT4_9AGAR</name>
<protein>
    <submittedName>
        <fullName evidence="2">Uncharacterized protein</fullName>
    </submittedName>
</protein>
<reference evidence="2" key="1">
    <citation type="submission" date="2023-03" db="EMBL/GenBank/DDBJ databases">
        <title>Massive genome expansion in bonnet fungi (Mycena s.s.) driven by repeated elements and novel gene families across ecological guilds.</title>
        <authorList>
            <consortium name="Lawrence Berkeley National Laboratory"/>
            <person name="Harder C.B."/>
            <person name="Miyauchi S."/>
            <person name="Viragh M."/>
            <person name="Kuo A."/>
            <person name="Thoen E."/>
            <person name="Andreopoulos B."/>
            <person name="Lu D."/>
            <person name="Skrede I."/>
            <person name="Drula E."/>
            <person name="Henrissat B."/>
            <person name="Morin E."/>
            <person name="Kohler A."/>
            <person name="Barry K."/>
            <person name="LaButti K."/>
            <person name="Morin E."/>
            <person name="Salamov A."/>
            <person name="Lipzen A."/>
            <person name="Mereny Z."/>
            <person name="Hegedus B."/>
            <person name="Baldrian P."/>
            <person name="Stursova M."/>
            <person name="Weitz H."/>
            <person name="Taylor A."/>
            <person name="Grigoriev I.V."/>
            <person name="Nagy L.G."/>
            <person name="Martin F."/>
            <person name="Kauserud H."/>
        </authorList>
    </citation>
    <scope>NUCLEOTIDE SEQUENCE</scope>
    <source>
        <strain evidence="2">CBHHK173m</strain>
    </source>
</reference>
<gene>
    <name evidence="2" type="ORF">B0H15DRAFT_803451</name>
</gene>
<feature type="region of interest" description="Disordered" evidence="1">
    <location>
        <begin position="396"/>
        <end position="416"/>
    </location>
</feature>
<evidence type="ECO:0000313" key="3">
    <source>
        <dbReference type="Proteomes" id="UP001222325"/>
    </source>
</evidence>
<comment type="caution">
    <text evidence="2">The sequence shown here is derived from an EMBL/GenBank/DDBJ whole genome shotgun (WGS) entry which is preliminary data.</text>
</comment>
<keyword evidence="3" id="KW-1185">Reference proteome</keyword>
<sequence>MTIVPTDEDIFDWLQDLDSVTLRQSQLRMTIIQGLEKQDGLSLILNFCPGSEVSLAGTLYESAADTLSWYYEVYTIGNDSATGRNAIMSSIFGRDIYGSVLIVKNGPTNGLYSPKVLRSEVARTLWYYGVSGRDPKTLTVMGTSGDQRMASVFDDQWTYLEAAAVQGSVLGLDCRMIMATMSATQLFTIALESNYSLVNSYMEWLRVNAEDEERETDDGYPVPATVAESVAGSPSSMDRLPLVDQIGFAATCALSQSCFQENLDHRAAALLARFGLQLPTADRVTRFLERNSYKATHGPGPSLDVGGASRIVMVLAGHGQEIHVIESLTQNPLDSILQLPSSADFGAWSHSQIWHAYPSHVVSRDAIITEVHMPRTGGLQGQQLIWSYMMEMSTLESNTSTTQRGERRSRKGPMDHARAWVSRRSYGDWGNSASPLHANGRELNLTYSDDVWEVSMAGILAATEYPTEYDNYPEAFMSIDERRSLSVNMFPITTDSVVNRIKASFGAEQVYQGLLFPTGERRAIPVPVPIGRGGYMCWLNPRLSPTNILHEAITFSITTSTDGAERVRNVTVFYIDQRTPGHPQNSLVLELGAIWTGNILAVWADEPGSIRGDLDSGDKEPITDCIVGYIFFQQ</sequence>
<dbReference type="AlphaFoldDB" id="A0AAD6TWT4"/>
<dbReference type="Proteomes" id="UP001222325">
    <property type="component" value="Unassembled WGS sequence"/>
</dbReference>